<accession>A0ABQ6IEM0</accession>
<keyword evidence="2" id="KW-1185">Reference proteome</keyword>
<proteinExistence type="predicted"/>
<dbReference type="RefSeq" id="WP_431308322.1">
    <property type="nucleotide sequence ID" value="NZ_BSUN01000001.1"/>
</dbReference>
<gene>
    <name evidence="1" type="ORF">GCM10025876_20900</name>
</gene>
<evidence type="ECO:0000313" key="2">
    <source>
        <dbReference type="Proteomes" id="UP001157125"/>
    </source>
</evidence>
<sequence>MQEWLDLAAAGLQEGKAHMEVVSVLKDEHGIGHGHANAIVAYVKQKLA</sequence>
<organism evidence="1 2">
    <name type="scientific">Demequina litorisediminis</name>
    <dbReference type="NCBI Taxonomy" id="1849022"/>
    <lineage>
        <taxon>Bacteria</taxon>
        <taxon>Bacillati</taxon>
        <taxon>Actinomycetota</taxon>
        <taxon>Actinomycetes</taxon>
        <taxon>Micrococcales</taxon>
        <taxon>Demequinaceae</taxon>
        <taxon>Demequina</taxon>
    </lineage>
</organism>
<dbReference type="Proteomes" id="UP001157125">
    <property type="component" value="Unassembled WGS sequence"/>
</dbReference>
<comment type="caution">
    <text evidence="1">The sequence shown here is derived from an EMBL/GenBank/DDBJ whole genome shotgun (WGS) entry which is preliminary data.</text>
</comment>
<dbReference type="Pfam" id="PF14117">
    <property type="entry name" value="DUF4287"/>
    <property type="match status" value="1"/>
</dbReference>
<dbReference type="InterPro" id="IPR025629">
    <property type="entry name" value="DUF4287"/>
</dbReference>
<dbReference type="EMBL" id="BSUN01000001">
    <property type="protein sequence ID" value="GMA35886.1"/>
    <property type="molecule type" value="Genomic_DNA"/>
</dbReference>
<evidence type="ECO:0000313" key="1">
    <source>
        <dbReference type="EMBL" id="GMA35886.1"/>
    </source>
</evidence>
<name>A0ABQ6IEM0_9MICO</name>
<protein>
    <recommendedName>
        <fullName evidence="3">DUF4287 domain-containing protein</fullName>
    </recommendedName>
</protein>
<evidence type="ECO:0008006" key="3">
    <source>
        <dbReference type="Google" id="ProtNLM"/>
    </source>
</evidence>
<reference evidence="2" key="1">
    <citation type="journal article" date="2019" name="Int. J. Syst. Evol. Microbiol.">
        <title>The Global Catalogue of Microorganisms (GCM) 10K type strain sequencing project: providing services to taxonomists for standard genome sequencing and annotation.</title>
        <authorList>
            <consortium name="The Broad Institute Genomics Platform"/>
            <consortium name="The Broad Institute Genome Sequencing Center for Infectious Disease"/>
            <person name="Wu L."/>
            <person name="Ma J."/>
        </authorList>
    </citation>
    <scope>NUCLEOTIDE SEQUENCE [LARGE SCALE GENOMIC DNA]</scope>
    <source>
        <strain evidence="2">NBRC 112299</strain>
    </source>
</reference>